<gene>
    <name evidence="6" type="ORF">D3H65_12725</name>
</gene>
<reference evidence="6 7" key="1">
    <citation type="submission" date="2018-09" db="EMBL/GenBank/DDBJ databases">
        <title>Genome sequencing of strain 6GH32-13.</title>
        <authorList>
            <person name="Weon H.-Y."/>
            <person name="Heo J."/>
            <person name="Kwon S.-W."/>
        </authorList>
    </citation>
    <scope>NUCLEOTIDE SEQUENCE [LARGE SCALE GENOMIC DNA]</scope>
    <source>
        <strain evidence="6 7">5GH32-13</strain>
    </source>
</reference>
<dbReference type="EMBL" id="CP032157">
    <property type="protein sequence ID" value="AXY74794.1"/>
    <property type="molecule type" value="Genomic_DNA"/>
</dbReference>
<dbReference type="Gene3D" id="1.10.1740.10">
    <property type="match status" value="1"/>
</dbReference>
<dbReference type="SMART" id="SM00421">
    <property type="entry name" value="HTH_LUXR"/>
    <property type="match status" value="1"/>
</dbReference>
<evidence type="ECO:0000256" key="1">
    <source>
        <dbReference type="ARBA" id="ARBA00010641"/>
    </source>
</evidence>
<dbReference type="InterPro" id="IPR013249">
    <property type="entry name" value="RNA_pol_sigma70_r4_t2"/>
</dbReference>
<dbReference type="AlphaFoldDB" id="A0A3B7MK17"/>
<protein>
    <submittedName>
        <fullName evidence="6">RNA polymerase sigma-70 factor</fullName>
    </submittedName>
</protein>
<accession>A0A3B7MK17</accession>
<dbReference type="Pfam" id="PF08281">
    <property type="entry name" value="Sigma70_r4_2"/>
    <property type="match status" value="1"/>
</dbReference>
<dbReference type="InterPro" id="IPR007627">
    <property type="entry name" value="RNA_pol_sigma70_r2"/>
</dbReference>
<dbReference type="GO" id="GO:0006352">
    <property type="term" value="P:DNA-templated transcription initiation"/>
    <property type="evidence" value="ECO:0007669"/>
    <property type="project" value="InterPro"/>
</dbReference>
<organism evidence="6 7">
    <name type="scientific">Paraflavitalea soli</name>
    <dbReference type="NCBI Taxonomy" id="2315862"/>
    <lineage>
        <taxon>Bacteria</taxon>
        <taxon>Pseudomonadati</taxon>
        <taxon>Bacteroidota</taxon>
        <taxon>Chitinophagia</taxon>
        <taxon>Chitinophagales</taxon>
        <taxon>Chitinophagaceae</taxon>
        <taxon>Paraflavitalea</taxon>
    </lineage>
</organism>
<dbReference type="PANTHER" id="PTHR43133">
    <property type="entry name" value="RNA POLYMERASE ECF-TYPE SIGMA FACTO"/>
    <property type="match status" value="1"/>
</dbReference>
<evidence type="ECO:0000313" key="7">
    <source>
        <dbReference type="Proteomes" id="UP000263900"/>
    </source>
</evidence>
<dbReference type="PROSITE" id="PS00622">
    <property type="entry name" value="HTH_LUXR_1"/>
    <property type="match status" value="1"/>
</dbReference>
<dbReference type="NCBIfam" id="TIGR02937">
    <property type="entry name" value="sigma70-ECF"/>
    <property type="match status" value="1"/>
</dbReference>
<keyword evidence="2" id="KW-0805">Transcription regulation</keyword>
<evidence type="ECO:0000259" key="5">
    <source>
        <dbReference type="PROSITE" id="PS00622"/>
    </source>
</evidence>
<dbReference type="GO" id="GO:0003677">
    <property type="term" value="F:DNA binding"/>
    <property type="evidence" value="ECO:0007669"/>
    <property type="project" value="InterPro"/>
</dbReference>
<dbReference type="Pfam" id="PF04542">
    <property type="entry name" value="Sigma70_r2"/>
    <property type="match status" value="1"/>
</dbReference>
<keyword evidence="3" id="KW-0731">Sigma factor</keyword>
<dbReference type="KEGG" id="pseg:D3H65_12725"/>
<proteinExistence type="inferred from homology"/>
<dbReference type="InterPro" id="IPR013325">
    <property type="entry name" value="RNA_pol_sigma_r2"/>
</dbReference>
<dbReference type="SUPFAM" id="SSF88659">
    <property type="entry name" value="Sigma3 and sigma4 domains of RNA polymerase sigma factors"/>
    <property type="match status" value="1"/>
</dbReference>
<sequence>MSALPDDILLAWQQQIARGDERAFDNLFRHFYGHLVSFAVDIVKLRPAAEEIVSDVFVKIWQKRAEILLIEKLRVFLFVAVKNQCYNHLRKHSLWNVTISPDNIATLSSAYNPEEDMAFRELQHQLNKAIEQLPDQCKQVFKLIREDGLKYKEVADILGISPRTVETQLFRAVKKLRKVLTEEADPHQPDLPDVLLPVILVSWFLAS</sequence>
<dbReference type="InterPro" id="IPR014327">
    <property type="entry name" value="RNA_pol_sigma70_bacteroid"/>
</dbReference>
<dbReference type="RefSeq" id="WP_119050677.1">
    <property type="nucleotide sequence ID" value="NZ_CP032157.1"/>
</dbReference>
<dbReference type="GO" id="GO:0016987">
    <property type="term" value="F:sigma factor activity"/>
    <property type="evidence" value="ECO:0007669"/>
    <property type="project" value="UniProtKB-KW"/>
</dbReference>
<evidence type="ECO:0000256" key="3">
    <source>
        <dbReference type="ARBA" id="ARBA00023082"/>
    </source>
</evidence>
<evidence type="ECO:0000313" key="6">
    <source>
        <dbReference type="EMBL" id="AXY74794.1"/>
    </source>
</evidence>
<feature type="domain" description="HTH luxR-type" evidence="5">
    <location>
        <begin position="148"/>
        <end position="175"/>
    </location>
</feature>
<dbReference type="NCBIfam" id="TIGR02985">
    <property type="entry name" value="Sig70_bacteroi1"/>
    <property type="match status" value="1"/>
</dbReference>
<comment type="similarity">
    <text evidence="1">Belongs to the sigma-70 factor family. ECF subfamily.</text>
</comment>
<dbReference type="OrthoDB" id="659361at2"/>
<evidence type="ECO:0000256" key="2">
    <source>
        <dbReference type="ARBA" id="ARBA00023015"/>
    </source>
</evidence>
<dbReference type="CDD" id="cd06171">
    <property type="entry name" value="Sigma70_r4"/>
    <property type="match status" value="1"/>
</dbReference>
<dbReference type="InterPro" id="IPR013324">
    <property type="entry name" value="RNA_pol_sigma_r3/r4-like"/>
</dbReference>
<name>A0A3B7MK17_9BACT</name>
<dbReference type="InterPro" id="IPR036388">
    <property type="entry name" value="WH-like_DNA-bd_sf"/>
</dbReference>
<keyword evidence="7" id="KW-1185">Reference proteome</keyword>
<dbReference type="SUPFAM" id="SSF88946">
    <property type="entry name" value="Sigma2 domain of RNA polymerase sigma factors"/>
    <property type="match status" value="1"/>
</dbReference>
<dbReference type="PANTHER" id="PTHR43133:SF46">
    <property type="entry name" value="RNA POLYMERASE SIGMA-70 FACTOR ECF SUBFAMILY"/>
    <property type="match status" value="1"/>
</dbReference>
<dbReference type="InterPro" id="IPR014284">
    <property type="entry name" value="RNA_pol_sigma-70_dom"/>
</dbReference>
<dbReference type="Gene3D" id="1.10.10.10">
    <property type="entry name" value="Winged helix-like DNA-binding domain superfamily/Winged helix DNA-binding domain"/>
    <property type="match status" value="1"/>
</dbReference>
<dbReference type="Proteomes" id="UP000263900">
    <property type="component" value="Chromosome"/>
</dbReference>
<dbReference type="InterPro" id="IPR039425">
    <property type="entry name" value="RNA_pol_sigma-70-like"/>
</dbReference>
<evidence type="ECO:0000256" key="4">
    <source>
        <dbReference type="ARBA" id="ARBA00023163"/>
    </source>
</evidence>
<keyword evidence="4" id="KW-0804">Transcription</keyword>
<dbReference type="InterPro" id="IPR000792">
    <property type="entry name" value="Tscrpt_reg_LuxR_C"/>
</dbReference>